<protein>
    <recommendedName>
        <fullName evidence="2">Disease resistance protein At4g27190-like leucine-rich repeats domain-containing protein</fullName>
    </recommendedName>
</protein>
<name>A0A6A6L306_HEVBR</name>
<evidence type="ECO:0000313" key="4">
    <source>
        <dbReference type="Proteomes" id="UP000467840"/>
    </source>
</evidence>
<accession>A0A6A6L306</accession>
<feature type="domain" description="Disease resistance protein At4g27190-like leucine-rich repeats" evidence="2">
    <location>
        <begin position="687"/>
        <end position="822"/>
    </location>
</feature>
<dbReference type="PANTHER" id="PTHR33463:SF204">
    <property type="entry name" value="NB-ARC DOMAIN-CONTAINING PROTEIN"/>
    <property type="match status" value="1"/>
</dbReference>
<reference evidence="3 4" key="1">
    <citation type="journal article" date="2020" name="Mol. Plant">
        <title>The Chromosome-Based Rubber Tree Genome Provides New Insights into Spurge Genome Evolution and Rubber Biosynthesis.</title>
        <authorList>
            <person name="Liu J."/>
            <person name="Shi C."/>
            <person name="Shi C.C."/>
            <person name="Li W."/>
            <person name="Zhang Q.J."/>
            <person name="Zhang Y."/>
            <person name="Li K."/>
            <person name="Lu H.F."/>
            <person name="Shi C."/>
            <person name="Zhu S.T."/>
            <person name="Xiao Z.Y."/>
            <person name="Nan H."/>
            <person name="Yue Y."/>
            <person name="Zhu X.G."/>
            <person name="Wu Y."/>
            <person name="Hong X.N."/>
            <person name="Fan G.Y."/>
            <person name="Tong Y."/>
            <person name="Zhang D."/>
            <person name="Mao C.L."/>
            <person name="Liu Y.L."/>
            <person name="Hao S.J."/>
            <person name="Liu W.Q."/>
            <person name="Lv M.Q."/>
            <person name="Zhang H.B."/>
            <person name="Liu Y."/>
            <person name="Hu-Tang G.R."/>
            <person name="Wang J.P."/>
            <person name="Wang J.H."/>
            <person name="Sun Y.H."/>
            <person name="Ni S.B."/>
            <person name="Chen W.B."/>
            <person name="Zhang X.C."/>
            <person name="Jiao Y.N."/>
            <person name="Eichler E.E."/>
            <person name="Li G.H."/>
            <person name="Liu X."/>
            <person name="Gao L.Z."/>
        </authorList>
    </citation>
    <scope>NUCLEOTIDE SEQUENCE [LARGE SCALE GENOMIC DNA]</scope>
    <source>
        <strain evidence="4">cv. GT1</strain>
        <tissue evidence="3">Leaf</tissue>
    </source>
</reference>
<dbReference type="InterPro" id="IPR057135">
    <property type="entry name" value="At4g27190-like_LRR"/>
</dbReference>
<keyword evidence="4" id="KW-1185">Reference proteome</keyword>
<gene>
    <name evidence="3" type="ORF">GH714_012115</name>
</gene>
<evidence type="ECO:0000313" key="3">
    <source>
        <dbReference type="EMBL" id="KAF2294513.1"/>
    </source>
</evidence>
<dbReference type="Pfam" id="PF23247">
    <property type="entry name" value="LRR_RPS2"/>
    <property type="match status" value="3"/>
</dbReference>
<keyword evidence="1" id="KW-0611">Plant defense</keyword>
<evidence type="ECO:0000256" key="1">
    <source>
        <dbReference type="ARBA" id="ARBA00022821"/>
    </source>
</evidence>
<comment type="caution">
    <text evidence="3">The sequence shown here is derived from an EMBL/GenBank/DDBJ whole genome shotgun (WGS) entry which is preliminary data.</text>
</comment>
<dbReference type="SUPFAM" id="SSF52058">
    <property type="entry name" value="L domain-like"/>
    <property type="match status" value="1"/>
</dbReference>
<dbReference type="AlphaFoldDB" id="A0A6A6L306"/>
<feature type="domain" description="Disease resistance protein At4g27190-like leucine-rich repeats" evidence="2">
    <location>
        <begin position="541"/>
        <end position="633"/>
    </location>
</feature>
<evidence type="ECO:0000259" key="2">
    <source>
        <dbReference type="Pfam" id="PF23247"/>
    </source>
</evidence>
<dbReference type="InterPro" id="IPR050905">
    <property type="entry name" value="Plant_NBS-LRR"/>
</dbReference>
<feature type="domain" description="Disease resistance protein At4g27190-like leucine-rich repeats" evidence="2">
    <location>
        <begin position="306"/>
        <end position="412"/>
    </location>
</feature>
<dbReference type="PANTHER" id="PTHR33463">
    <property type="entry name" value="NB-ARC DOMAIN-CONTAINING PROTEIN-RELATED"/>
    <property type="match status" value="1"/>
</dbReference>
<dbReference type="Gene3D" id="3.80.10.10">
    <property type="entry name" value="Ribonuclease Inhibitor"/>
    <property type="match status" value="3"/>
</dbReference>
<sequence length="1025" mass="117123">MEVRSCPNMEAIVIDEDQGSNEEVVEFNQLRSLTLDSLPHLRSFRSKMKKAPPGIESRHKQILTADEPAFEEFLSEELSLFNRMVTFSNLELSLYEIYEMKSLWHSQLAANSFSSIAESLLQLENLTIIECGVEEIVAKPEDVEPAPYYCFKFPQLTFLKLIELSELRSFYPGTHISEWQKLKSLNVRNCRKVMKFGSEEVHKQGQHNIPIQQPLLLLDKLEDIFTWSTALCLMQLEEIKLSNCNTIEEIIEKEGPEEATSSADKMILPSLKFVDLECLPKFSSFYSGSNVSQFGRVVIDKKSAITILQSQFPTDFFSQVKVLQLRCFPNKSLVPLFSLLPGFPNLQNLVVLDSSLKQLFPFEGFVGDQEDTTAFPPIRALKLKKVDDLKHMWEPDCQPHNPVFQSLETLEIVLWKFYFFSTILCVFPESENSGRGDEGVGIGSTDEIVFSKMKTLQLEDLQSLTSFCLGSYTFKFPSLEQLTVRKCPKLRIFTAGVSSTPKLGRVLIGLHYNWEWHWEGNLNATIEQLYMKCVAFQGIYDVQLSNFPMLKEKWHGQFPFKNLKHLRKLVVDDCAFFSNAVSSNLLKYLFLSKMKNELVVERCDSVEELFDLEGLNADEGDVGLLNYLNELRIDMVGCPNMELLASKFCEEQDLSMIAEGNEEGIHNGDFVFSIAASSGGKVAIPSLEELRVEYNTMKDMWSQADFLSGLKGIELTCFSNDSTLLPSYFFQILPDLEKLVLSDASFEEIIFHEEIISEETRAGLVKLKELKLSKLPRLKHLMHAKLLTVFQCLETLEVLECGRLEILVPSSVSFQNLKTLEVCVNTMAAKYEIEKFNGSNFSLWKLKIRAILRKDNCLAAIEDRPTGITDDRWKEMDDNAIANLHLAMADTVLSSVAEKKTAKEIWDTLTGLYEAKSLHNKIFLKRRLYTLRMSESTSVTDHINNLNTLFSQLTALEYHIAENERAELLLQSLPDSYDQLIINLTNNILTDYLVFNDVAAAVLEEESRRKNKKINCSLRNKQRHY</sequence>
<organism evidence="3 4">
    <name type="scientific">Hevea brasiliensis</name>
    <name type="common">Para rubber tree</name>
    <name type="synonym">Siphonia brasiliensis</name>
    <dbReference type="NCBI Taxonomy" id="3981"/>
    <lineage>
        <taxon>Eukaryota</taxon>
        <taxon>Viridiplantae</taxon>
        <taxon>Streptophyta</taxon>
        <taxon>Embryophyta</taxon>
        <taxon>Tracheophyta</taxon>
        <taxon>Spermatophyta</taxon>
        <taxon>Magnoliopsida</taxon>
        <taxon>eudicotyledons</taxon>
        <taxon>Gunneridae</taxon>
        <taxon>Pentapetalae</taxon>
        <taxon>rosids</taxon>
        <taxon>fabids</taxon>
        <taxon>Malpighiales</taxon>
        <taxon>Euphorbiaceae</taxon>
        <taxon>Crotonoideae</taxon>
        <taxon>Micrandreae</taxon>
        <taxon>Hevea</taxon>
    </lineage>
</organism>
<dbReference type="Proteomes" id="UP000467840">
    <property type="component" value="Chromosome 7"/>
</dbReference>
<dbReference type="InterPro" id="IPR032675">
    <property type="entry name" value="LRR_dom_sf"/>
</dbReference>
<dbReference type="SUPFAM" id="SSF52047">
    <property type="entry name" value="RNI-like"/>
    <property type="match status" value="1"/>
</dbReference>
<proteinExistence type="predicted"/>
<dbReference type="Pfam" id="PF14223">
    <property type="entry name" value="Retrotran_gag_2"/>
    <property type="match status" value="1"/>
</dbReference>
<dbReference type="EMBL" id="JAAGAX010000013">
    <property type="protein sequence ID" value="KAF2294513.1"/>
    <property type="molecule type" value="Genomic_DNA"/>
</dbReference>